<sequence>MKVFQTINRFKNVLILLSSIFLLYGSDLSSKIETTNCPKNYTCLTTFISPGSILYARELDLSVIWNARPSAFDQVTVFADGSGKIFEVEVAENVFYYRVLWKGKEILVSRFALDLSKSLRTLDIKNVSLLKEPTPDAIILANLPKNLVLDVIENTHPLPKKLGYVKVKYNDQIGWVKRTSLSDDEFDIRYYQVSLETLVKPYTFLAKEDDFKTELTIIGKDFFVTKCKIGDTDCSATTRMGESSFGMPEEAVYFDLNLSDGKQYVCEMRRVDFVSELQRVIQEEITEEELDPFINCSPKEEETEQTDPEEVNEAD</sequence>
<proteinExistence type="predicted"/>
<feature type="region of interest" description="Disordered" evidence="1">
    <location>
        <begin position="291"/>
        <end position="315"/>
    </location>
</feature>
<feature type="compositionally biased region" description="Acidic residues" evidence="1">
    <location>
        <begin position="301"/>
        <end position="315"/>
    </location>
</feature>
<gene>
    <name evidence="2" type="ORF">LPTSP2_30530</name>
</gene>
<dbReference type="RefSeq" id="WP_108960627.1">
    <property type="nucleotide sequence ID" value="NZ_BFAZ01000009.1"/>
</dbReference>
<evidence type="ECO:0000313" key="3">
    <source>
        <dbReference type="Proteomes" id="UP000245206"/>
    </source>
</evidence>
<dbReference type="OrthoDB" id="326522at2"/>
<reference evidence="3" key="1">
    <citation type="journal article" date="2019" name="Microbiol. Immunol.">
        <title>Molecular and phenotypic characterization of Leptospira johnsonii sp. nov., Leptospira ellinghausenii sp. nov. and Leptospira ryugenii sp. nov. isolated from soil and water in Japan.</title>
        <authorList>
            <person name="Masuzawa T."/>
            <person name="Saito M."/>
            <person name="Nakao R."/>
            <person name="Nikaido Y."/>
            <person name="Matsumoto M."/>
            <person name="Ogawa M."/>
            <person name="Yokoyama M."/>
            <person name="Hidaka Y."/>
            <person name="Tomita J."/>
            <person name="Sakakibara K."/>
            <person name="Suzuki K."/>
            <person name="Yasuda S."/>
            <person name="Sato H."/>
            <person name="Yamaguchi M."/>
            <person name="Yoshida S.I."/>
            <person name="Koizumi N."/>
            <person name="Kawamura Y."/>
        </authorList>
    </citation>
    <scope>NUCLEOTIDE SEQUENCE [LARGE SCALE GENOMIC DNA]</scope>
    <source>
        <strain evidence="3">E18</strain>
    </source>
</reference>
<evidence type="ECO:0000256" key="1">
    <source>
        <dbReference type="SAM" id="MobiDB-lite"/>
    </source>
</evidence>
<keyword evidence="3" id="KW-1185">Reference proteome</keyword>
<evidence type="ECO:0000313" key="2">
    <source>
        <dbReference type="EMBL" id="GBF43750.1"/>
    </source>
</evidence>
<dbReference type="Proteomes" id="UP000245206">
    <property type="component" value="Unassembled WGS sequence"/>
</dbReference>
<dbReference type="EMBL" id="BFAZ01000009">
    <property type="protein sequence ID" value="GBF43750.1"/>
    <property type="molecule type" value="Genomic_DNA"/>
</dbReference>
<name>A0A2P2DGQ3_9LEPT</name>
<dbReference type="AlphaFoldDB" id="A0A2P2DGQ3"/>
<accession>A0A2P2DGQ3</accession>
<protein>
    <submittedName>
        <fullName evidence="2">Uncharacterized protein</fullName>
    </submittedName>
</protein>
<comment type="caution">
    <text evidence="2">The sequence shown here is derived from an EMBL/GenBank/DDBJ whole genome shotgun (WGS) entry which is preliminary data.</text>
</comment>
<organism evidence="2 3">
    <name type="scientific">Leptospira ellinghausenii</name>
    <dbReference type="NCBI Taxonomy" id="1917822"/>
    <lineage>
        <taxon>Bacteria</taxon>
        <taxon>Pseudomonadati</taxon>
        <taxon>Spirochaetota</taxon>
        <taxon>Spirochaetia</taxon>
        <taxon>Leptospirales</taxon>
        <taxon>Leptospiraceae</taxon>
        <taxon>Leptospira</taxon>
    </lineage>
</organism>